<name>A0A8G2IT11_RHILV</name>
<evidence type="ECO:0000259" key="2">
    <source>
        <dbReference type="Pfam" id="PF12275"/>
    </source>
</evidence>
<dbReference type="EMBL" id="SJLU01000032">
    <property type="protein sequence ID" value="TBX85221.1"/>
    <property type="molecule type" value="Genomic_DNA"/>
</dbReference>
<dbReference type="RefSeq" id="WP_018485065.1">
    <property type="nucleotide sequence ID" value="NZ_SJLU01000032.1"/>
</dbReference>
<evidence type="ECO:0000256" key="1">
    <source>
        <dbReference type="SAM" id="SignalP"/>
    </source>
</evidence>
<dbReference type="AlphaFoldDB" id="A0A8G2IT11"/>
<reference evidence="3 4" key="1">
    <citation type="submission" date="2019-02" db="EMBL/GenBank/DDBJ databases">
        <title>The competitiveness to form nodules shapes the capacities of Rhizobium leguminosarum sv viciae communities to promote symbiosis with specific hosts.</title>
        <authorList>
            <person name="Boivin S."/>
            <person name="Lepetit M."/>
        </authorList>
    </citation>
    <scope>NUCLEOTIDE SEQUENCE [LARGE SCALE GENOMIC DNA]</scope>
    <source>
        <strain evidence="3 4">SPF4F3</strain>
    </source>
</reference>
<feature type="domain" description="DUF3616" evidence="2">
    <location>
        <begin position="100"/>
        <end position="278"/>
    </location>
</feature>
<evidence type="ECO:0000313" key="3">
    <source>
        <dbReference type="EMBL" id="TBX85221.1"/>
    </source>
</evidence>
<proteinExistence type="predicted"/>
<dbReference type="Proteomes" id="UP000291866">
    <property type="component" value="Unassembled WGS sequence"/>
</dbReference>
<evidence type="ECO:0000313" key="4">
    <source>
        <dbReference type="Proteomes" id="UP000291866"/>
    </source>
</evidence>
<keyword evidence="1" id="KW-0732">Signal</keyword>
<feature type="chain" id="PRO_5034167995" evidence="1">
    <location>
        <begin position="23"/>
        <end position="333"/>
    </location>
</feature>
<feature type="signal peptide" evidence="1">
    <location>
        <begin position="1"/>
        <end position="22"/>
    </location>
</feature>
<sequence length="333" mass="36094">MVRARFVVALCVSLALPHASSAADNVLAPAELLNTKTSSVTEADEATKVSGSACTPDEKTCVLVGDEYRYALTFKIEKDMLVLGPRVFLLPKRGPDDVKFKEADVEGISYDDRYFYFVGSHGRSRSGEKQSSRYFVYRVRADALAGVADVGTEDKVAASIERSSVLEELLDEDSRFEAANKLSPEEGGTNIEGLAVVAGKVYVGFRGPLTDDSRALIGETSVDRLFGSALGTLEPHLLKLEGGQVIRDLAVKNGEIFILSGPQDRKGGRALVYSWSPGHDPVKQVELGPLGSSERQPETLMVMFPTNDAFRGLVFDDGDAPLPPRIFDIPVIH</sequence>
<protein>
    <submittedName>
        <fullName evidence="3">DUF3616 domain-containing protein</fullName>
    </submittedName>
</protein>
<gene>
    <name evidence="3" type="ORF">E0H31_34920</name>
</gene>
<accession>A0A8G2IT11</accession>
<comment type="caution">
    <text evidence="3">The sequence shown here is derived from an EMBL/GenBank/DDBJ whole genome shotgun (WGS) entry which is preliminary data.</text>
</comment>
<dbReference type="InterPro" id="IPR022060">
    <property type="entry name" value="DUF3616"/>
</dbReference>
<organism evidence="3 4">
    <name type="scientific">Rhizobium leguminosarum bv. viciae</name>
    <dbReference type="NCBI Taxonomy" id="387"/>
    <lineage>
        <taxon>Bacteria</taxon>
        <taxon>Pseudomonadati</taxon>
        <taxon>Pseudomonadota</taxon>
        <taxon>Alphaproteobacteria</taxon>
        <taxon>Hyphomicrobiales</taxon>
        <taxon>Rhizobiaceae</taxon>
        <taxon>Rhizobium/Agrobacterium group</taxon>
        <taxon>Rhizobium</taxon>
    </lineage>
</organism>
<dbReference type="Pfam" id="PF12275">
    <property type="entry name" value="DUF3616"/>
    <property type="match status" value="1"/>
</dbReference>